<protein>
    <submittedName>
        <fullName evidence="2">Uncharacterized protein</fullName>
    </submittedName>
</protein>
<gene>
    <name evidence="2" type="ORF">NDU88_001976</name>
</gene>
<sequence>MIAHLWILRSSSSLCFSVVRIICEAPAPPPPLLGLGRKAGRIGFNPLRTVLRGLSPAALTLLWRGLRRAVHCAAWAPASPASAARGVGRRVAVGGACSGTGAPGGSQRGHAVRFDGSAVGSALHFWFYGGAREAKELAEARDASEHGVVPLLRASLELLRVREVAARVPYQRNQGRASTGPDSS</sequence>
<reference evidence="2" key="1">
    <citation type="journal article" date="2022" name="bioRxiv">
        <title>Sequencing and chromosome-scale assembly of the giantPleurodeles waltlgenome.</title>
        <authorList>
            <person name="Brown T."/>
            <person name="Elewa A."/>
            <person name="Iarovenko S."/>
            <person name="Subramanian E."/>
            <person name="Araus A.J."/>
            <person name="Petzold A."/>
            <person name="Susuki M."/>
            <person name="Suzuki K.-i.T."/>
            <person name="Hayashi T."/>
            <person name="Toyoda A."/>
            <person name="Oliveira C."/>
            <person name="Osipova E."/>
            <person name="Leigh N.D."/>
            <person name="Simon A."/>
            <person name="Yun M.H."/>
        </authorList>
    </citation>
    <scope>NUCLEOTIDE SEQUENCE</scope>
    <source>
        <strain evidence="2">20211129_DDA</strain>
        <tissue evidence="2">Liver</tissue>
    </source>
</reference>
<keyword evidence="1" id="KW-0732">Signal</keyword>
<organism evidence="2 3">
    <name type="scientific">Pleurodeles waltl</name>
    <name type="common">Iberian ribbed newt</name>
    <dbReference type="NCBI Taxonomy" id="8319"/>
    <lineage>
        <taxon>Eukaryota</taxon>
        <taxon>Metazoa</taxon>
        <taxon>Chordata</taxon>
        <taxon>Craniata</taxon>
        <taxon>Vertebrata</taxon>
        <taxon>Euteleostomi</taxon>
        <taxon>Amphibia</taxon>
        <taxon>Batrachia</taxon>
        <taxon>Caudata</taxon>
        <taxon>Salamandroidea</taxon>
        <taxon>Salamandridae</taxon>
        <taxon>Pleurodelinae</taxon>
        <taxon>Pleurodeles</taxon>
    </lineage>
</organism>
<name>A0AAV7VBJ5_PLEWA</name>
<accession>A0AAV7VBJ5</accession>
<evidence type="ECO:0000256" key="1">
    <source>
        <dbReference type="SAM" id="SignalP"/>
    </source>
</evidence>
<dbReference type="AlphaFoldDB" id="A0AAV7VBJ5"/>
<evidence type="ECO:0000313" key="3">
    <source>
        <dbReference type="Proteomes" id="UP001066276"/>
    </source>
</evidence>
<evidence type="ECO:0000313" key="2">
    <source>
        <dbReference type="EMBL" id="KAJ1198132.1"/>
    </source>
</evidence>
<feature type="chain" id="PRO_5043552271" evidence="1">
    <location>
        <begin position="18"/>
        <end position="184"/>
    </location>
</feature>
<feature type="signal peptide" evidence="1">
    <location>
        <begin position="1"/>
        <end position="17"/>
    </location>
</feature>
<comment type="caution">
    <text evidence="2">The sequence shown here is derived from an EMBL/GenBank/DDBJ whole genome shotgun (WGS) entry which is preliminary data.</text>
</comment>
<dbReference type="Proteomes" id="UP001066276">
    <property type="component" value="Chromosome 2_1"/>
</dbReference>
<proteinExistence type="predicted"/>
<keyword evidence="3" id="KW-1185">Reference proteome</keyword>
<dbReference type="EMBL" id="JANPWB010000003">
    <property type="protein sequence ID" value="KAJ1198132.1"/>
    <property type="molecule type" value="Genomic_DNA"/>
</dbReference>